<feature type="domain" description="HTH tetR-type" evidence="5">
    <location>
        <begin position="14"/>
        <end position="74"/>
    </location>
</feature>
<organism evidence="6 7">
    <name type="scientific">Corynebacterium antarcticum</name>
    <dbReference type="NCBI Taxonomy" id="2800405"/>
    <lineage>
        <taxon>Bacteria</taxon>
        <taxon>Bacillati</taxon>
        <taxon>Actinomycetota</taxon>
        <taxon>Actinomycetes</taxon>
        <taxon>Mycobacteriales</taxon>
        <taxon>Corynebacteriaceae</taxon>
        <taxon>Corynebacterium</taxon>
    </lineage>
</organism>
<dbReference type="PRINTS" id="PR00455">
    <property type="entry name" value="HTHTETR"/>
</dbReference>
<dbReference type="SUPFAM" id="SSF46689">
    <property type="entry name" value="Homeodomain-like"/>
    <property type="match status" value="1"/>
</dbReference>
<proteinExistence type="predicted"/>
<dbReference type="PROSITE" id="PS50977">
    <property type="entry name" value="HTH_TETR_2"/>
    <property type="match status" value="1"/>
</dbReference>
<dbReference type="Pfam" id="PF00440">
    <property type="entry name" value="TetR_N"/>
    <property type="match status" value="1"/>
</dbReference>
<evidence type="ECO:0000256" key="4">
    <source>
        <dbReference type="PROSITE-ProRule" id="PRU00335"/>
    </source>
</evidence>
<dbReference type="Gene3D" id="1.10.357.10">
    <property type="entry name" value="Tetracycline Repressor, domain 2"/>
    <property type="match status" value="1"/>
</dbReference>
<keyword evidence="3" id="KW-0804">Transcription</keyword>
<dbReference type="PANTHER" id="PTHR30055">
    <property type="entry name" value="HTH-TYPE TRANSCRIPTIONAL REGULATOR RUTR"/>
    <property type="match status" value="1"/>
</dbReference>
<protein>
    <submittedName>
        <fullName evidence="6">TetR/AcrR family transcriptional regulator</fullName>
    </submittedName>
</protein>
<gene>
    <name evidence="6" type="ORF">JIM95_08340</name>
</gene>
<accession>A0ABS1FMB1</accession>
<dbReference type="InterPro" id="IPR009057">
    <property type="entry name" value="Homeodomain-like_sf"/>
</dbReference>
<evidence type="ECO:0000256" key="3">
    <source>
        <dbReference type="ARBA" id="ARBA00023163"/>
    </source>
</evidence>
<comment type="caution">
    <text evidence="6">The sequence shown here is derived from an EMBL/GenBank/DDBJ whole genome shotgun (WGS) entry which is preliminary data.</text>
</comment>
<keyword evidence="7" id="KW-1185">Reference proteome</keyword>
<name>A0ABS1FMB1_9CORY</name>
<dbReference type="InterPro" id="IPR050109">
    <property type="entry name" value="HTH-type_TetR-like_transc_reg"/>
</dbReference>
<evidence type="ECO:0000256" key="2">
    <source>
        <dbReference type="ARBA" id="ARBA00023125"/>
    </source>
</evidence>
<sequence>MNYPRRRGVVRSSPETRSRLAAATREVIASHGFEGCTLERICQTAGFTRGAFYSNFADKDALFTLVVRDEYSRVIELLDAVTREWVAAFHPGARHASCPDEVAAEKLTDALLRTRERLGLDRDFLVLHNELLARAAREPEWAMQFMEINREFVVGVGRALELMLAEVDRVPVKRTEAIAQAVIGITMRYTGVSVWRDRLSEIEAEHHRRGTMLELDDILDLVLTLLMASSRPVTEGTSE</sequence>
<keyword evidence="2 4" id="KW-0238">DNA-binding</keyword>
<dbReference type="Proteomes" id="UP000650005">
    <property type="component" value="Unassembled WGS sequence"/>
</dbReference>
<dbReference type="InterPro" id="IPR001647">
    <property type="entry name" value="HTH_TetR"/>
</dbReference>
<dbReference type="PANTHER" id="PTHR30055:SF234">
    <property type="entry name" value="HTH-TYPE TRANSCRIPTIONAL REGULATOR BETI"/>
    <property type="match status" value="1"/>
</dbReference>
<evidence type="ECO:0000259" key="5">
    <source>
        <dbReference type="PROSITE" id="PS50977"/>
    </source>
</evidence>
<reference evidence="6" key="1">
    <citation type="submission" date="2021-01" db="EMBL/GenBank/DDBJ databases">
        <title>Characterization of Corynebacterium spp. from penguins.</title>
        <authorList>
            <person name="Svec P."/>
        </authorList>
    </citation>
    <scope>NUCLEOTIDE SEQUENCE</scope>
    <source>
        <strain evidence="6">CCM 8835</strain>
    </source>
</reference>
<keyword evidence="1" id="KW-0805">Transcription regulation</keyword>
<feature type="DNA-binding region" description="H-T-H motif" evidence="4">
    <location>
        <begin position="37"/>
        <end position="56"/>
    </location>
</feature>
<evidence type="ECO:0000313" key="6">
    <source>
        <dbReference type="EMBL" id="MBK1844583.1"/>
    </source>
</evidence>
<evidence type="ECO:0000256" key="1">
    <source>
        <dbReference type="ARBA" id="ARBA00023015"/>
    </source>
</evidence>
<evidence type="ECO:0000313" key="7">
    <source>
        <dbReference type="Proteomes" id="UP000650005"/>
    </source>
</evidence>
<dbReference type="EMBL" id="JAENIP010000014">
    <property type="protein sequence ID" value="MBK1844583.1"/>
    <property type="molecule type" value="Genomic_DNA"/>
</dbReference>